<gene>
    <name evidence="6" type="ORF">F7Q99_38665</name>
</gene>
<reference evidence="6 7" key="1">
    <citation type="submission" date="2019-09" db="EMBL/GenBank/DDBJ databases">
        <title>Genome Sequences of Streptomyces kaniharaensis ATCC 21070.</title>
        <authorList>
            <person name="Zhu W."/>
            <person name="De Crecy-Lagard V."/>
            <person name="Richards N.G."/>
        </authorList>
    </citation>
    <scope>NUCLEOTIDE SEQUENCE [LARGE SCALE GENOMIC DNA]</scope>
    <source>
        <strain evidence="6 7">SF-557</strain>
    </source>
</reference>
<organism evidence="6 7">
    <name type="scientific">Streptomyces kaniharaensis</name>
    <dbReference type="NCBI Taxonomy" id="212423"/>
    <lineage>
        <taxon>Bacteria</taxon>
        <taxon>Bacillati</taxon>
        <taxon>Actinomycetota</taxon>
        <taxon>Actinomycetes</taxon>
        <taxon>Kitasatosporales</taxon>
        <taxon>Streptomycetaceae</taxon>
        <taxon>Streptomyces</taxon>
    </lineage>
</organism>
<comment type="caution">
    <text evidence="6">The sequence shown here is derived from an EMBL/GenBank/DDBJ whole genome shotgun (WGS) entry which is preliminary data.</text>
</comment>
<dbReference type="PROSITE" id="PS50199">
    <property type="entry name" value="ZF_RANBP2_2"/>
    <property type="match status" value="1"/>
</dbReference>
<keyword evidence="7" id="KW-1185">Reference proteome</keyword>
<dbReference type="EMBL" id="WBOF01000008">
    <property type="protein sequence ID" value="MQS17957.1"/>
    <property type="molecule type" value="Genomic_DNA"/>
</dbReference>
<dbReference type="Proteomes" id="UP000450000">
    <property type="component" value="Unassembled WGS sequence"/>
</dbReference>
<name>A0A6N7L4W2_9ACTN</name>
<dbReference type="RefSeq" id="WP_153471917.1">
    <property type="nucleotide sequence ID" value="NZ_WBOF01000008.1"/>
</dbReference>
<keyword evidence="3" id="KW-0862">Zinc</keyword>
<proteinExistence type="predicted"/>
<evidence type="ECO:0000313" key="6">
    <source>
        <dbReference type="EMBL" id="MQS17957.1"/>
    </source>
</evidence>
<evidence type="ECO:0000259" key="5">
    <source>
        <dbReference type="PROSITE" id="PS50199"/>
    </source>
</evidence>
<evidence type="ECO:0000313" key="7">
    <source>
        <dbReference type="Proteomes" id="UP000450000"/>
    </source>
</evidence>
<accession>A0A6N7L4W2</accession>
<dbReference type="GO" id="GO:0008270">
    <property type="term" value="F:zinc ion binding"/>
    <property type="evidence" value="ECO:0007669"/>
    <property type="project" value="UniProtKB-KW"/>
</dbReference>
<keyword evidence="2" id="KW-0863">Zinc-finger</keyword>
<evidence type="ECO:0000256" key="1">
    <source>
        <dbReference type="ARBA" id="ARBA00022723"/>
    </source>
</evidence>
<sequence>MVNESRRLRVPHARTVRVAPASEAQMPPIPDREAIDQWMEAYDRTKGKNPGPQPAGMGAGHYQALVLDLQEGVLRFHCDDWRRDQEARTYHGGAELWLWQGPDVVPTSMYWTIDSGVRQLPYLTAQQGNALAEKVAPAAQALLENLVEVPGTDEVDWSPEAFRAAQEMDRLVRRDPDDPTRLTPVVVSLAQVYEALPDWIERRWADWTARQLDEQAPHLTRTLGLDPDRGLIAEALGIELGQDQRLLVVGTRAWLYGYRREMASGRTPMELERWWATSGRESLVSADSSERDLVHLAEREQRAATEDGVLLVDAVPAMRAERSRLRSRLVRELEVVLGPRRVEAMKESKLAQAAVSARLDQILAWADPGHANYAELGRAAGMSRQAVQAKADALKADQGDEDEADPWSTAAGQLAAAGTGAVELQPGHADGVHWRCVVCKAMNAIDSETCGGCERSRPPLFAGQRRYTITCPRCGSVDVEEYGEPIPNTDDFADCARCNGCGDSWGLDPGADASCTRCGGSGIPGAGPVVAKRNGQWEDVPSCECVPS</sequence>
<dbReference type="PROSITE" id="PS01358">
    <property type="entry name" value="ZF_RANBP2_1"/>
    <property type="match status" value="1"/>
</dbReference>
<feature type="region of interest" description="Disordered" evidence="4">
    <location>
        <begin position="392"/>
        <end position="412"/>
    </location>
</feature>
<feature type="domain" description="RanBP2-type" evidence="5">
    <location>
        <begin position="429"/>
        <end position="459"/>
    </location>
</feature>
<dbReference type="AlphaFoldDB" id="A0A6N7L4W2"/>
<protein>
    <recommendedName>
        <fullName evidence="5">RanBP2-type domain-containing protein</fullName>
    </recommendedName>
</protein>
<keyword evidence="1" id="KW-0479">Metal-binding</keyword>
<dbReference type="InterPro" id="IPR001876">
    <property type="entry name" value="Znf_RanBP2"/>
</dbReference>
<evidence type="ECO:0000256" key="3">
    <source>
        <dbReference type="ARBA" id="ARBA00022833"/>
    </source>
</evidence>
<evidence type="ECO:0000256" key="2">
    <source>
        <dbReference type="ARBA" id="ARBA00022771"/>
    </source>
</evidence>
<dbReference type="OrthoDB" id="4086465at2"/>
<evidence type="ECO:0000256" key="4">
    <source>
        <dbReference type="SAM" id="MobiDB-lite"/>
    </source>
</evidence>